<dbReference type="InterPro" id="IPR017871">
    <property type="entry name" value="ABC_transporter-like_CS"/>
</dbReference>
<dbReference type="SUPFAM" id="SSF52540">
    <property type="entry name" value="P-loop containing nucleoside triphosphate hydrolases"/>
    <property type="match status" value="1"/>
</dbReference>
<dbReference type="InterPro" id="IPR003593">
    <property type="entry name" value="AAA+_ATPase"/>
</dbReference>
<dbReference type="GO" id="GO:0005524">
    <property type="term" value="F:ATP binding"/>
    <property type="evidence" value="ECO:0007669"/>
    <property type="project" value="UniProtKB-KW"/>
</dbReference>
<dbReference type="InterPro" id="IPR027417">
    <property type="entry name" value="P-loop_NTPase"/>
</dbReference>
<keyword evidence="1" id="KW-0547">Nucleotide-binding</keyword>
<dbReference type="InterPro" id="IPR003439">
    <property type="entry name" value="ABC_transporter-like_ATP-bd"/>
</dbReference>
<dbReference type="GO" id="GO:0016887">
    <property type="term" value="F:ATP hydrolysis activity"/>
    <property type="evidence" value="ECO:0007669"/>
    <property type="project" value="InterPro"/>
</dbReference>
<dbReference type="NCBIfam" id="TIGR03415">
    <property type="entry name" value="ABC_choXWV_ATP"/>
    <property type="match status" value="1"/>
</dbReference>
<accession>A0A2W5N881</accession>
<feature type="domain" description="ABC transporter" evidence="3">
    <location>
        <begin position="22"/>
        <end position="270"/>
    </location>
</feature>
<dbReference type="EMBL" id="QFPW01000006">
    <property type="protein sequence ID" value="PZQ49661.1"/>
    <property type="molecule type" value="Genomic_DNA"/>
</dbReference>
<proteinExistence type="predicted"/>
<evidence type="ECO:0000259" key="3">
    <source>
        <dbReference type="PROSITE" id="PS50893"/>
    </source>
</evidence>
<keyword evidence="2 4" id="KW-0067">ATP-binding</keyword>
<evidence type="ECO:0000256" key="2">
    <source>
        <dbReference type="ARBA" id="ARBA00022840"/>
    </source>
</evidence>
<comment type="caution">
    <text evidence="4">The sequence shown here is derived from an EMBL/GenBank/DDBJ whole genome shotgun (WGS) entry which is preliminary data.</text>
</comment>
<reference evidence="4 5" key="1">
    <citation type="submission" date="2017-08" db="EMBL/GenBank/DDBJ databases">
        <title>Infants hospitalized years apart are colonized by the same room-sourced microbial strains.</title>
        <authorList>
            <person name="Brooks B."/>
            <person name="Olm M.R."/>
            <person name="Firek B.A."/>
            <person name="Baker R."/>
            <person name="Thomas B.C."/>
            <person name="Morowitz M.J."/>
            <person name="Banfield J.F."/>
        </authorList>
    </citation>
    <scope>NUCLEOTIDE SEQUENCE [LARGE SCALE GENOMIC DNA]</scope>
    <source>
        <strain evidence="4">S2_005_002_R2_34</strain>
    </source>
</reference>
<dbReference type="InterPro" id="IPR022473">
    <property type="entry name" value="ABC_trnsptr_Choline_ATP-bd"/>
</dbReference>
<evidence type="ECO:0000256" key="1">
    <source>
        <dbReference type="ARBA" id="ARBA00022741"/>
    </source>
</evidence>
<dbReference type="SMART" id="SM00382">
    <property type="entry name" value="AAA"/>
    <property type="match status" value="1"/>
</dbReference>
<dbReference type="Pfam" id="PF00005">
    <property type="entry name" value="ABC_tran"/>
    <property type="match status" value="1"/>
</dbReference>
<dbReference type="AlphaFoldDB" id="A0A2W5N881"/>
<dbReference type="PROSITE" id="PS50893">
    <property type="entry name" value="ABC_TRANSPORTER_2"/>
    <property type="match status" value="1"/>
</dbReference>
<gene>
    <name evidence="4" type="primary">choV</name>
    <name evidence="4" type="ORF">DI556_09315</name>
</gene>
<dbReference type="Proteomes" id="UP000249185">
    <property type="component" value="Unassembled WGS sequence"/>
</dbReference>
<sequence length="345" mass="36815">MDQMISFEDVCIVFGGDPARALPLMDAGKSRSEIQAATGQVLGVHNCSLTVAKGEISVLMGLSGSGKSTLLRAVNGLNPVTRGTLRVRGKDGEPVDVASCGAQTLRGLRRGGVAMVFQQFGLLPWRSVVENVALGLELAGVGREARLAKAREVLATVNLQDWAEKKVSELSGGMQQRVGLARAFATEAEILLMDEPFSALDPLIRTRLQDELLQLQEKMHCTIVFVSHDLEEAVKIGNTISIMEGGRIVQTGRPEEIVLNPANDYVTDFVAHLNPLSVLRAEDVMGAVTAAADPSRTIAGDLPLREALVHFAASTEPLHVADAEGRILGEITPGAVFRTLTRPAA</sequence>
<dbReference type="InterPro" id="IPR051921">
    <property type="entry name" value="ABC_osmolyte_uptake_ATP-bind"/>
</dbReference>
<dbReference type="PROSITE" id="PS00211">
    <property type="entry name" value="ABC_TRANSPORTER_1"/>
    <property type="match status" value="1"/>
</dbReference>
<dbReference type="Gene3D" id="3.40.50.300">
    <property type="entry name" value="P-loop containing nucleotide triphosphate hydrolases"/>
    <property type="match status" value="1"/>
</dbReference>
<dbReference type="PANTHER" id="PTHR43869">
    <property type="entry name" value="GLYCINE BETAINE/PROLINE BETAINE TRANSPORT SYSTEM ATP-BINDING PROTEIN PROV"/>
    <property type="match status" value="1"/>
</dbReference>
<dbReference type="GO" id="GO:0055052">
    <property type="term" value="C:ATP-binding cassette (ABC) transporter complex, substrate-binding subunit-containing"/>
    <property type="evidence" value="ECO:0007669"/>
    <property type="project" value="InterPro"/>
</dbReference>
<name>A0A2W5N881_RHOSU</name>
<evidence type="ECO:0000313" key="5">
    <source>
        <dbReference type="Proteomes" id="UP000249185"/>
    </source>
</evidence>
<dbReference type="PANTHER" id="PTHR43869:SF1">
    <property type="entry name" value="GLYCINE BETAINE_PROLINE BETAINE TRANSPORT SYSTEM ATP-BINDING PROTEIN PROV"/>
    <property type="match status" value="1"/>
</dbReference>
<organism evidence="4 5">
    <name type="scientific">Rhodovulum sulfidophilum</name>
    <name type="common">Rhodobacter sulfidophilus</name>
    <dbReference type="NCBI Taxonomy" id="35806"/>
    <lineage>
        <taxon>Bacteria</taxon>
        <taxon>Pseudomonadati</taxon>
        <taxon>Pseudomonadota</taxon>
        <taxon>Alphaproteobacteria</taxon>
        <taxon>Rhodobacterales</taxon>
        <taxon>Paracoccaceae</taxon>
        <taxon>Rhodovulum</taxon>
    </lineage>
</organism>
<evidence type="ECO:0000313" key="4">
    <source>
        <dbReference type="EMBL" id="PZQ49661.1"/>
    </source>
</evidence>
<protein>
    <submittedName>
        <fullName evidence="4">Choline ABC transporter ATP-binding protein</fullName>
    </submittedName>
</protein>
<dbReference type="GO" id="GO:0015220">
    <property type="term" value="F:choline transmembrane transporter activity"/>
    <property type="evidence" value="ECO:0007669"/>
    <property type="project" value="InterPro"/>
</dbReference>